<evidence type="ECO:0000256" key="1">
    <source>
        <dbReference type="ARBA" id="ARBA00004651"/>
    </source>
</evidence>
<organism evidence="8 9">
    <name type="scientific">Taishania pollutisoli</name>
    <dbReference type="NCBI Taxonomy" id="2766479"/>
    <lineage>
        <taxon>Bacteria</taxon>
        <taxon>Pseudomonadati</taxon>
        <taxon>Bacteroidota</taxon>
        <taxon>Flavobacteriia</taxon>
        <taxon>Flavobacteriales</taxon>
        <taxon>Crocinitomicaceae</taxon>
        <taxon>Taishania</taxon>
    </lineage>
</organism>
<dbReference type="NCBIfam" id="TIGR03954">
    <property type="entry name" value="integ_memb_HG"/>
    <property type="match status" value="1"/>
</dbReference>
<feature type="domain" description="DUF3817" evidence="7">
    <location>
        <begin position="2"/>
        <end position="88"/>
    </location>
</feature>
<dbReference type="PANTHER" id="PTHR40077">
    <property type="entry name" value="MEMBRANE PROTEIN-RELATED"/>
    <property type="match status" value="1"/>
</dbReference>
<gene>
    <name evidence="8" type="ORF">H9Y05_00465</name>
</gene>
<comment type="subcellular location">
    <subcellularLocation>
        <location evidence="1">Cell membrane</location>
        <topology evidence="1">Multi-pass membrane protein</topology>
    </subcellularLocation>
</comment>
<keyword evidence="3 6" id="KW-0812">Transmembrane</keyword>
<name>A0A8J6P6X9_9FLAO</name>
<keyword evidence="9" id="KW-1185">Reference proteome</keyword>
<comment type="caution">
    <text evidence="8">The sequence shown here is derived from an EMBL/GenBank/DDBJ whole genome shotgun (WGS) entry which is preliminary data.</text>
</comment>
<keyword evidence="2" id="KW-1003">Cell membrane</keyword>
<dbReference type="AlphaFoldDB" id="A0A8J6P6X9"/>
<keyword evidence="4 6" id="KW-1133">Transmembrane helix</keyword>
<evidence type="ECO:0000313" key="9">
    <source>
        <dbReference type="Proteomes" id="UP000652681"/>
    </source>
</evidence>
<reference evidence="8" key="1">
    <citation type="submission" date="2020-09" db="EMBL/GenBank/DDBJ databases">
        <title>Taishania pollutisoli gen. nov., sp. nov., Isolated from Tetrabromobisphenol A-Contaminated Soil.</title>
        <authorList>
            <person name="Chen Q."/>
        </authorList>
    </citation>
    <scope>NUCLEOTIDE SEQUENCE</scope>
    <source>
        <strain evidence="8">CZZ-1</strain>
    </source>
</reference>
<evidence type="ECO:0000256" key="6">
    <source>
        <dbReference type="SAM" id="Phobius"/>
    </source>
</evidence>
<dbReference type="Pfam" id="PF12823">
    <property type="entry name" value="DUF3817"/>
    <property type="match status" value="1"/>
</dbReference>
<dbReference type="RefSeq" id="WP_163492817.1">
    <property type="nucleotide sequence ID" value="NZ_JACVEL010000001.1"/>
</dbReference>
<dbReference type="GO" id="GO:0005886">
    <property type="term" value="C:plasma membrane"/>
    <property type="evidence" value="ECO:0007669"/>
    <property type="project" value="UniProtKB-SubCell"/>
</dbReference>
<evidence type="ECO:0000256" key="5">
    <source>
        <dbReference type="ARBA" id="ARBA00023136"/>
    </source>
</evidence>
<evidence type="ECO:0000256" key="3">
    <source>
        <dbReference type="ARBA" id="ARBA00022692"/>
    </source>
</evidence>
<sequence length="102" mass="11581">MLKLVRITAIAEGISYLAFALTMPLKYMWEIAWPNKIVGMAHGVLFVAFCLLVVIAAGQLKWNKTKTLILLISSLLPFGTFWAEKKYLREEEKSNDTLDSFV</sequence>
<proteinExistence type="predicted"/>
<dbReference type="InterPro" id="IPR023845">
    <property type="entry name" value="DUF3817_TM"/>
</dbReference>
<feature type="transmembrane region" description="Helical" evidence="6">
    <location>
        <begin position="37"/>
        <end position="60"/>
    </location>
</feature>
<feature type="transmembrane region" description="Helical" evidence="6">
    <location>
        <begin position="6"/>
        <end position="25"/>
    </location>
</feature>
<evidence type="ECO:0000259" key="7">
    <source>
        <dbReference type="Pfam" id="PF12823"/>
    </source>
</evidence>
<evidence type="ECO:0000256" key="2">
    <source>
        <dbReference type="ARBA" id="ARBA00022475"/>
    </source>
</evidence>
<keyword evidence="5 6" id="KW-0472">Membrane</keyword>
<dbReference type="EMBL" id="JACVEL010000001">
    <property type="protein sequence ID" value="MBC9810936.1"/>
    <property type="molecule type" value="Genomic_DNA"/>
</dbReference>
<dbReference type="Proteomes" id="UP000652681">
    <property type="component" value="Unassembled WGS sequence"/>
</dbReference>
<evidence type="ECO:0000313" key="8">
    <source>
        <dbReference type="EMBL" id="MBC9810936.1"/>
    </source>
</evidence>
<protein>
    <submittedName>
        <fullName evidence="8">DUF3817 domain-containing protein</fullName>
    </submittedName>
</protein>
<evidence type="ECO:0000256" key="4">
    <source>
        <dbReference type="ARBA" id="ARBA00022989"/>
    </source>
</evidence>
<dbReference type="PANTHER" id="PTHR40077:SF2">
    <property type="entry name" value="MEMBRANE PROTEIN"/>
    <property type="match status" value="1"/>
</dbReference>
<accession>A0A8J6P6X9</accession>